<protein>
    <submittedName>
        <fullName evidence="9">G-protein coupled receptor G5</fullName>
    </submittedName>
</protein>
<dbReference type="Pfam" id="PF01825">
    <property type="entry name" value="GPS"/>
    <property type="match status" value="1"/>
</dbReference>
<evidence type="ECO:0000259" key="7">
    <source>
        <dbReference type="PROSITE" id="PS50221"/>
    </source>
</evidence>
<name>A0A5C6MKB7_9TELE</name>
<dbReference type="InterPro" id="IPR046338">
    <property type="entry name" value="GAIN_dom_sf"/>
</dbReference>
<keyword evidence="3 6" id="KW-1133">Transmembrane helix</keyword>
<dbReference type="EMBL" id="RHFK02000542">
    <property type="protein sequence ID" value="TWW53817.1"/>
    <property type="molecule type" value="Genomic_DNA"/>
</dbReference>
<dbReference type="InterPro" id="IPR057244">
    <property type="entry name" value="GAIN_B"/>
</dbReference>
<evidence type="ECO:0000256" key="2">
    <source>
        <dbReference type="ARBA" id="ARBA00022692"/>
    </source>
</evidence>
<dbReference type="Gene3D" id="1.20.1070.10">
    <property type="entry name" value="Rhodopsin 7-helix transmembrane proteins"/>
    <property type="match status" value="1"/>
</dbReference>
<dbReference type="Proteomes" id="UP000324091">
    <property type="component" value="Unassembled WGS sequence"/>
</dbReference>
<dbReference type="PANTHER" id="PTHR12011">
    <property type="entry name" value="ADHESION G-PROTEIN COUPLED RECEPTOR"/>
    <property type="match status" value="1"/>
</dbReference>
<sequence length="281" mass="31531">MSRGNVSDDEVLLVVTVLNSNFFQIEEAACVFWQETYLDDRTGYWSTEGCHTNVTQAEIVCCCDHLSFFAVVVEVVEAVEKASAPALSYISFISFTGSALSVLFTILALIIYARIQQRHPNKTVCVHLHLTGALLCLHLSFLLSSCWVLVLDVADEDWICKGLGLLLHFSLMATFLWMAVEGFHLYLLLVRVFNIYIKRYVLKLSLVAWGLPTLTAVLCVSFKVYGKHTIQLKGDDNYNSTVQLCWISSQFPQGLLISYITTAALPFLVVLFNFCMVCLVV</sequence>
<dbReference type="PROSITE" id="PS50261">
    <property type="entry name" value="G_PROTEIN_RECEP_F2_4"/>
    <property type="match status" value="1"/>
</dbReference>
<evidence type="ECO:0000256" key="4">
    <source>
        <dbReference type="ARBA" id="ARBA00023136"/>
    </source>
</evidence>
<evidence type="ECO:0000256" key="6">
    <source>
        <dbReference type="SAM" id="Phobius"/>
    </source>
</evidence>
<dbReference type="InterPro" id="IPR000832">
    <property type="entry name" value="GPCR_2_secretin-like"/>
</dbReference>
<proteinExistence type="predicted"/>
<keyword evidence="5" id="KW-1015">Disulfide bond</keyword>
<dbReference type="InterPro" id="IPR017981">
    <property type="entry name" value="GPCR_2-like_7TM"/>
</dbReference>
<evidence type="ECO:0000256" key="3">
    <source>
        <dbReference type="ARBA" id="ARBA00022989"/>
    </source>
</evidence>
<dbReference type="PANTHER" id="PTHR12011:SF285">
    <property type="entry name" value="ADHESION G PROTEIN-COUPLED RECEPTOR G3"/>
    <property type="match status" value="1"/>
</dbReference>
<dbReference type="PRINTS" id="PR00249">
    <property type="entry name" value="GPCRSECRETIN"/>
</dbReference>
<keyword evidence="9" id="KW-0675">Receptor</keyword>
<gene>
    <name evidence="9" type="ORF">D4764_0167630</name>
</gene>
<keyword evidence="2 6" id="KW-0812">Transmembrane</keyword>
<dbReference type="GO" id="GO:0005886">
    <property type="term" value="C:plasma membrane"/>
    <property type="evidence" value="ECO:0007669"/>
    <property type="project" value="TreeGrafter"/>
</dbReference>
<feature type="transmembrane region" description="Helical" evidence="6">
    <location>
        <begin position="256"/>
        <end position="280"/>
    </location>
</feature>
<keyword evidence="10" id="KW-1185">Reference proteome</keyword>
<comment type="subcellular location">
    <subcellularLocation>
        <location evidence="1">Membrane</location>
        <topology evidence="1">Multi-pass membrane protein</topology>
    </subcellularLocation>
</comment>
<comment type="caution">
    <text evidence="9">The sequence shown here is derived from an EMBL/GenBank/DDBJ whole genome shotgun (WGS) entry which is preliminary data.</text>
</comment>
<dbReference type="AlphaFoldDB" id="A0A5C6MKB7"/>
<evidence type="ECO:0000313" key="9">
    <source>
        <dbReference type="EMBL" id="TWW53817.1"/>
    </source>
</evidence>
<feature type="transmembrane region" description="Helical" evidence="6">
    <location>
        <begin position="124"/>
        <end position="150"/>
    </location>
</feature>
<evidence type="ECO:0000259" key="8">
    <source>
        <dbReference type="PROSITE" id="PS50261"/>
    </source>
</evidence>
<feature type="domain" description="G-protein coupled receptors family 2 profile 2" evidence="8">
    <location>
        <begin position="90"/>
        <end position="281"/>
    </location>
</feature>
<evidence type="ECO:0000256" key="1">
    <source>
        <dbReference type="ARBA" id="ARBA00004141"/>
    </source>
</evidence>
<dbReference type="Gene3D" id="2.60.220.50">
    <property type="match status" value="1"/>
</dbReference>
<dbReference type="SMART" id="SM00303">
    <property type="entry name" value="GPS"/>
    <property type="match status" value="1"/>
</dbReference>
<dbReference type="InterPro" id="IPR000203">
    <property type="entry name" value="GPS"/>
</dbReference>
<dbReference type="GO" id="GO:0004930">
    <property type="term" value="F:G protein-coupled receptor activity"/>
    <property type="evidence" value="ECO:0007669"/>
    <property type="project" value="InterPro"/>
</dbReference>
<feature type="transmembrane region" description="Helical" evidence="6">
    <location>
        <begin position="162"/>
        <end position="189"/>
    </location>
</feature>
<organism evidence="9 10">
    <name type="scientific">Takifugu flavidus</name>
    <name type="common">sansaifugu</name>
    <dbReference type="NCBI Taxonomy" id="433684"/>
    <lineage>
        <taxon>Eukaryota</taxon>
        <taxon>Metazoa</taxon>
        <taxon>Chordata</taxon>
        <taxon>Craniata</taxon>
        <taxon>Vertebrata</taxon>
        <taxon>Euteleostomi</taxon>
        <taxon>Actinopterygii</taxon>
        <taxon>Neopterygii</taxon>
        <taxon>Teleostei</taxon>
        <taxon>Neoteleostei</taxon>
        <taxon>Acanthomorphata</taxon>
        <taxon>Eupercaria</taxon>
        <taxon>Tetraodontiformes</taxon>
        <taxon>Tetradontoidea</taxon>
        <taxon>Tetraodontidae</taxon>
        <taxon>Takifugu</taxon>
    </lineage>
</organism>
<reference evidence="9 10" key="1">
    <citation type="submission" date="2019-04" db="EMBL/GenBank/DDBJ databases">
        <title>Chromosome genome assembly for Takifugu flavidus.</title>
        <authorList>
            <person name="Xiao S."/>
        </authorList>
    </citation>
    <scope>NUCLEOTIDE SEQUENCE [LARGE SCALE GENOMIC DNA]</scope>
    <source>
        <strain evidence="9">HTHZ2018</strain>
        <tissue evidence="9">Muscle</tissue>
    </source>
</reference>
<dbReference type="PROSITE" id="PS50221">
    <property type="entry name" value="GAIN_B"/>
    <property type="match status" value="1"/>
</dbReference>
<dbReference type="GO" id="GO:0007166">
    <property type="term" value="P:cell surface receptor signaling pathway"/>
    <property type="evidence" value="ECO:0007669"/>
    <property type="project" value="InterPro"/>
</dbReference>
<feature type="transmembrane region" description="Helical" evidence="6">
    <location>
        <begin position="201"/>
        <end position="225"/>
    </location>
</feature>
<accession>A0A5C6MKB7</accession>
<feature type="domain" description="GAIN-B" evidence="7">
    <location>
        <begin position="1"/>
        <end position="79"/>
    </location>
</feature>
<evidence type="ECO:0000313" key="10">
    <source>
        <dbReference type="Proteomes" id="UP000324091"/>
    </source>
</evidence>
<keyword evidence="4 6" id="KW-0472">Membrane</keyword>
<feature type="non-terminal residue" evidence="9">
    <location>
        <position position="281"/>
    </location>
</feature>
<evidence type="ECO:0000256" key="5">
    <source>
        <dbReference type="ARBA" id="ARBA00023157"/>
    </source>
</evidence>
<feature type="transmembrane region" description="Helical" evidence="6">
    <location>
        <begin position="89"/>
        <end position="112"/>
    </location>
</feature>
<dbReference type="Pfam" id="PF00002">
    <property type="entry name" value="7tm_2"/>
    <property type="match status" value="1"/>
</dbReference>
<dbReference type="GO" id="GO:0007189">
    <property type="term" value="P:adenylate cyclase-activating G protein-coupled receptor signaling pathway"/>
    <property type="evidence" value="ECO:0007669"/>
    <property type="project" value="TreeGrafter"/>
</dbReference>